<reference evidence="3" key="1">
    <citation type="journal article" date="2019" name="Int. J. Syst. Evol. Microbiol.">
        <title>The Global Catalogue of Microorganisms (GCM) 10K type strain sequencing project: providing services to taxonomists for standard genome sequencing and annotation.</title>
        <authorList>
            <consortium name="The Broad Institute Genomics Platform"/>
            <consortium name="The Broad Institute Genome Sequencing Center for Infectious Disease"/>
            <person name="Wu L."/>
            <person name="Ma J."/>
        </authorList>
    </citation>
    <scope>NUCLEOTIDE SEQUENCE [LARGE SCALE GENOMIC DNA]</scope>
    <source>
        <strain evidence="3">JCM 17986</strain>
    </source>
</reference>
<dbReference type="RefSeq" id="WP_345674053.1">
    <property type="nucleotide sequence ID" value="NZ_BAABHS010000003.1"/>
</dbReference>
<gene>
    <name evidence="2" type="ORF">GCM10023205_10320</name>
</gene>
<name>A0ABP9GSE4_9ACTN</name>
<feature type="transmembrane region" description="Helical" evidence="1">
    <location>
        <begin position="101"/>
        <end position="121"/>
    </location>
</feature>
<organism evidence="2 3">
    <name type="scientific">Yinghuangia aomiensis</name>
    <dbReference type="NCBI Taxonomy" id="676205"/>
    <lineage>
        <taxon>Bacteria</taxon>
        <taxon>Bacillati</taxon>
        <taxon>Actinomycetota</taxon>
        <taxon>Actinomycetes</taxon>
        <taxon>Kitasatosporales</taxon>
        <taxon>Streptomycetaceae</taxon>
        <taxon>Yinghuangia</taxon>
    </lineage>
</organism>
<comment type="caution">
    <text evidence="2">The sequence shown here is derived from an EMBL/GenBank/DDBJ whole genome shotgun (WGS) entry which is preliminary data.</text>
</comment>
<keyword evidence="3" id="KW-1185">Reference proteome</keyword>
<keyword evidence="1" id="KW-1133">Transmembrane helix</keyword>
<dbReference type="Proteomes" id="UP001500466">
    <property type="component" value="Unassembled WGS sequence"/>
</dbReference>
<evidence type="ECO:0000313" key="2">
    <source>
        <dbReference type="EMBL" id="GAA4951407.1"/>
    </source>
</evidence>
<proteinExistence type="predicted"/>
<evidence type="ECO:0000313" key="3">
    <source>
        <dbReference type="Proteomes" id="UP001500466"/>
    </source>
</evidence>
<sequence>MHNDQHPHPFRREEHRRLFEQFVDEALHVEEIAKALAETPDINAEQLRTATWAHAELITGAAAAEYLRLTDAEDRAEPAALDAVDTAEPAEGVGAFALTSWVTIIVATISAAVFLGAYYAIALTTRHDDGVAPLRLVGLASLAIALTTAVVAGFAMLFSAGRNQRTPAPDQDVRRARDAWHRALLHRGILPFMTTRLAAAALGRDGVVG</sequence>
<evidence type="ECO:0000256" key="1">
    <source>
        <dbReference type="SAM" id="Phobius"/>
    </source>
</evidence>
<feature type="transmembrane region" description="Helical" evidence="1">
    <location>
        <begin position="136"/>
        <end position="158"/>
    </location>
</feature>
<keyword evidence="1" id="KW-0812">Transmembrane</keyword>
<keyword evidence="1" id="KW-0472">Membrane</keyword>
<protein>
    <submittedName>
        <fullName evidence="2">Membrane protein</fullName>
    </submittedName>
</protein>
<dbReference type="EMBL" id="BAABHS010000003">
    <property type="protein sequence ID" value="GAA4951407.1"/>
    <property type="molecule type" value="Genomic_DNA"/>
</dbReference>
<accession>A0ABP9GSE4</accession>